<protein>
    <submittedName>
        <fullName evidence="3">Magnesium transporter MgtE</fullName>
    </submittedName>
</protein>
<dbReference type="SUPFAM" id="SSF158791">
    <property type="entry name" value="MgtE N-terminal domain-like"/>
    <property type="match status" value="1"/>
</dbReference>
<dbReference type="InterPro" id="IPR006669">
    <property type="entry name" value="MgtE_transporter"/>
</dbReference>
<dbReference type="PROSITE" id="PS51371">
    <property type="entry name" value="CBS"/>
    <property type="match status" value="1"/>
</dbReference>
<dbReference type="InterPro" id="IPR046342">
    <property type="entry name" value="CBS_dom_sf"/>
</dbReference>
<dbReference type="InterPro" id="IPR000644">
    <property type="entry name" value="CBS_dom"/>
</dbReference>
<dbReference type="GO" id="GO:0015095">
    <property type="term" value="F:magnesium ion transmembrane transporter activity"/>
    <property type="evidence" value="ECO:0007669"/>
    <property type="project" value="InterPro"/>
</dbReference>
<sequence length="434" mass="47154">MSTSSNAAVPRVIQFSDLLKAPVVARSGDTVGRLEDVIVRFRGADEYPIVTGYVVDMGGRRVFVSSDAVSAVAPARIELSKNKVDLRGFERRGGEYLLDEDVLDHRFIDVENAELVHAYDIELVESPEGWILARLDTRRPARFFGLIKAGAGQAGRDWKAFEPMIGHGGSLLARRVGGRVNTLKPAEIADLLEDATKEEGGEILDRVRDNPELEADVFEELDSDKASKLFQDMPDAEVAALLGRMRADDAADAIFDLRQSRRRAVLELMPGPQRTKVVTLMGFSPESAGGLMNVDIVSCVLGSSAVDALTAISEAKSLQPEALLKVHVIADNGELVGVVSVIRLLQADRDVPVESIMDDDPVRVSPEADLTDVALLMADYNLALIPVVDEADMVLGVVTYDDVLAALIPEDWRRREPAPRPVRQIASSPDGVSP</sequence>
<dbReference type="PANTHER" id="PTHR43773:SF1">
    <property type="entry name" value="MAGNESIUM TRANSPORTER MGTE"/>
    <property type="match status" value="1"/>
</dbReference>
<dbReference type="SMART" id="SM00116">
    <property type="entry name" value="CBS"/>
    <property type="match status" value="1"/>
</dbReference>
<evidence type="ECO:0000313" key="3">
    <source>
        <dbReference type="EMBL" id="OHU56549.1"/>
    </source>
</evidence>
<proteinExistence type="predicted"/>
<evidence type="ECO:0000259" key="2">
    <source>
        <dbReference type="PROSITE" id="PS51371"/>
    </source>
</evidence>
<keyword evidence="1" id="KW-0129">CBS domain</keyword>
<dbReference type="Proteomes" id="UP000180043">
    <property type="component" value="Unassembled WGS sequence"/>
</dbReference>
<reference evidence="3 4" key="1">
    <citation type="submission" date="2016-10" db="EMBL/GenBank/DDBJ databases">
        <title>Evaluation of Human, Veterinary and Environmental Mycobacterium chelonae Isolates by Core Genome Phylogenomic Analysis, Targeted Gene Comparison, and Anti-microbial Susceptibility Patterns: A Tale of Mistaken Identities.</title>
        <authorList>
            <person name="Fogelson S.B."/>
            <person name="Camus A.C."/>
            <person name="Lorenz W."/>
            <person name="Vasireddy R."/>
            <person name="Vasireddy S."/>
            <person name="Smith T."/>
            <person name="Brown-Elliott B.A."/>
            <person name="Wallace R.J.Jr."/>
            <person name="Hasan N.A."/>
            <person name="Reischl U."/>
            <person name="Sanchez S."/>
        </authorList>
    </citation>
    <scope>NUCLEOTIDE SEQUENCE [LARGE SCALE GENOMIC DNA]</scope>
    <source>
        <strain evidence="3 4">15515</strain>
    </source>
</reference>
<dbReference type="CDD" id="cd04606">
    <property type="entry name" value="CBS_pair_Mg_transporter"/>
    <property type="match status" value="1"/>
</dbReference>
<dbReference type="AlphaFoldDB" id="A0A1S1LPB1"/>
<dbReference type="InterPro" id="IPR038076">
    <property type="entry name" value="MgtE_N_sf"/>
</dbReference>
<dbReference type="Gene3D" id="1.25.60.10">
    <property type="entry name" value="MgtE N-terminal domain-like"/>
    <property type="match status" value="1"/>
</dbReference>
<dbReference type="SMART" id="SM00924">
    <property type="entry name" value="MgtE_N"/>
    <property type="match status" value="1"/>
</dbReference>
<evidence type="ECO:0000313" key="4">
    <source>
        <dbReference type="Proteomes" id="UP000180043"/>
    </source>
</evidence>
<dbReference type="RefSeq" id="WP_057969080.1">
    <property type="nucleotide sequence ID" value="NZ_MLII01000011.1"/>
</dbReference>
<dbReference type="SUPFAM" id="SSF54631">
    <property type="entry name" value="CBS-domain pair"/>
    <property type="match status" value="1"/>
</dbReference>
<dbReference type="Pfam" id="PF03448">
    <property type="entry name" value="MgtE_N"/>
    <property type="match status" value="1"/>
</dbReference>
<evidence type="ECO:0000256" key="1">
    <source>
        <dbReference type="PROSITE-ProRule" id="PRU00703"/>
    </source>
</evidence>
<accession>A0A1S1LPB1</accession>
<gene>
    <name evidence="3" type="ORF">BKG82_14965</name>
</gene>
<dbReference type="EMBL" id="MLIQ01000016">
    <property type="protein sequence ID" value="OHU56549.1"/>
    <property type="molecule type" value="Genomic_DNA"/>
</dbReference>
<dbReference type="Pfam" id="PF00571">
    <property type="entry name" value="CBS"/>
    <property type="match status" value="1"/>
</dbReference>
<comment type="caution">
    <text evidence="3">The sequence shown here is derived from an EMBL/GenBank/DDBJ whole genome shotgun (WGS) entry which is preliminary data.</text>
</comment>
<dbReference type="PANTHER" id="PTHR43773">
    <property type="entry name" value="MAGNESIUM TRANSPORTER MGTE"/>
    <property type="match status" value="1"/>
</dbReference>
<feature type="domain" description="CBS" evidence="2">
    <location>
        <begin position="357"/>
        <end position="416"/>
    </location>
</feature>
<name>A0A1S1LPB1_MYCCH</name>
<organism evidence="3 4">
    <name type="scientific">Mycobacteroides chelonae</name>
    <name type="common">Mycobacterium chelonae</name>
    <dbReference type="NCBI Taxonomy" id="1774"/>
    <lineage>
        <taxon>Bacteria</taxon>
        <taxon>Bacillati</taxon>
        <taxon>Actinomycetota</taxon>
        <taxon>Actinomycetes</taxon>
        <taxon>Mycobacteriales</taxon>
        <taxon>Mycobacteriaceae</taxon>
        <taxon>Mycobacteroides</taxon>
    </lineage>
</organism>
<dbReference type="InterPro" id="IPR006668">
    <property type="entry name" value="Mg_transptr_MgtE_intracell_dom"/>
</dbReference>
<dbReference type="Gene3D" id="3.10.580.10">
    <property type="entry name" value="CBS-domain"/>
    <property type="match status" value="1"/>
</dbReference>
<dbReference type="GO" id="GO:0016020">
    <property type="term" value="C:membrane"/>
    <property type="evidence" value="ECO:0007669"/>
    <property type="project" value="InterPro"/>
</dbReference>